<evidence type="ECO:0008006" key="4">
    <source>
        <dbReference type="Google" id="ProtNLM"/>
    </source>
</evidence>
<organism evidence="2 3">
    <name type="scientific">candidate division WOR-1 bacterium RIFOXYB2_FULL_48_7</name>
    <dbReference type="NCBI Taxonomy" id="1802583"/>
    <lineage>
        <taxon>Bacteria</taxon>
        <taxon>Bacillati</taxon>
        <taxon>Saganbacteria</taxon>
    </lineage>
</organism>
<accession>A0A1F4TW57</accession>
<protein>
    <recommendedName>
        <fullName evidence="4">Dipeptidylpeptidase IV N-terminal domain-containing protein</fullName>
    </recommendedName>
</protein>
<evidence type="ECO:0000313" key="2">
    <source>
        <dbReference type="EMBL" id="OGC36800.1"/>
    </source>
</evidence>
<name>A0A1F4TW57_UNCSA</name>
<evidence type="ECO:0000313" key="3">
    <source>
        <dbReference type="Proteomes" id="UP000178951"/>
    </source>
</evidence>
<proteinExistence type="predicted"/>
<dbReference type="Proteomes" id="UP000178951">
    <property type="component" value="Unassembled WGS sequence"/>
</dbReference>
<gene>
    <name evidence="2" type="ORF">A2311_02060</name>
</gene>
<keyword evidence="1" id="KW-0732">Signal</keyword>
<comment type="caution">
    <text evidence="2">The sequence shown here is derived from an EMBL/GenBank/DDBJ whole genome shotgun (WGS) entry which is preliminary data.</text>
</comment>
<evidence type="ECO:0000256" key="1">
    <source>
        <dbReference type="SAM" id="SignalP"/>
    </source>
</evidence>
<dbReference type="SUPFAM" id="SSF82171">
    <property type="entry name" value="DPP6 N-terminal domain-like"/>
    <property type="match status" value="1"/>
</dbReference>
<dbReference type="AlphaFoldDB" id="A0A1F4TW57"/>
<dbReference type="STRING" id="1802583.A2311_02060"/>
<feature type="chain" id="PRO_5009514692" description="Dipeptidylpeptidase IV N-terminal domain-containing protein" evidence="1">
    <location>
        <begin position="22"/>
        <end position="352"/>
    </location>
</feature>
<feature type="signal peptide" evidence="1">
    <location>
        <begin position="1"/>
        <end position="21"/>
    </location>
</feature>
<dbReference type="EMBL" id="MEUF01000005">
    <property type="protein sequence ID" value="OGC36800.1"/>
    <property type="molecule type" value="Genomic_DNA"/>
</dbReference>
<reference evidence="2 3" key="1">
    <citation type="journal article" date="2016" name="Nat. Commun.">
        <title>Thousands of microbial genomes shed light on interconnected biogeochemical processes in an aquifer system.</title>
        <authorList>
            <person name="Anantharaman K."/>
            <person name="Brown C.T."/>
            <person name="Hug L.A."/>
            <person name="Sharon I."/>
            <person name="Castelle C.J."/>
            <person name="Probst A.J."/>
            <person name="Thomas B.C."/>
            <person name="Singh A."/>
            <person name="Wilkins M.J."/>
            <person name="Karaoz U."/>
            <person name="Brodie E.L."/>
            <person name="Williams K.H."/>
            <person name="Hubbard S.S."/>
            <person name="Banfield J.F."/>
        </authorList>
    </citation>
    <scope>NUCLEOTIDE SEQUENCE [LARGE SCALE GENOMIC DNA]</scope>
</reference>
<sequence>MKFSWLLTLPLLGLVTGPVLAFDPNRIIDLTPLPKQSNIYYSKAGKLWKNDQQTKQVIIKLTKYVYAFDVSPNQQFAAYAVKARLPATPEKDLPASDQFGNMVYLRDLGSGKDTVIKLEQPTIDKVINIRFIDDQRLLITFNNVNSNCLQLIDLLTKKTGIYKISREETLYGDLGILDVSPDGRLAIVSAMSWEGAQQFVVDLTTMKRLGRPVFSRFAGGLFLMKMIDDKHILAYEGQTLSTNPPKSDVKLLKYNYLTGEKQELGHYNDYPILCNGKMLPNKFLLLLPSRQPLFLGQSYFTLDRQSGQIIAYNDDFVLLARDAVNLWTTDSRFKLPAVIDSNINYLLVPVVR</sequence>